<gene>
    <name evidence="2" type="ORF">DICPUDRAFT_159024</name>
</gene>
<name>F1A329_DICPU</name>
<protein>
    <submittedName>
        <fullName evidence="2">Uncharacterized protein</fullName>
    </submittedName>
</protein>
<dbReference type="OrthoDB" id="10646129at2759"/>
<dbReference type="Proteomes" id="UP000001064">
    <property type="component" value="Unassembled WGS sequence"/>
</dbReference>
<dbReference type="RefSeq" id="XP_003294071.1">
    <property type="nucleotide sequence ID" value="XM_003294023.1"/>
</dbReference>
<keyword evidence="3" id="KW-1185">Reference proteome</keyword>
<dbReference type="eggNOG" id="ENOG502RI1Z">
    <property type="taxonomic scope" value="Eukaryota"/>
</dbReference>
<dbReference type="KEGG" id="dpp:DICPUDRAFT_159024"/>
<proteinExistence type="predicted"/>
<feature type="region of interest" description="Disordered" evidence="1">
    <location>
        <begin position="47"/>
        <end position="85"/>
    </location>
</feature>
<evidence type="ECO:0000313" key="2">
    <source>
        <dbReference type="EMBL" id="EGC29400.1"/>
    </source>
</evidence>
<dbReference type="AlphaFoldDB" id="F1A329"/>
<feature type="compositionally biased region" description="Acidic residues" evidence="1">
    <location>
        <begin position="117"/>
        <end position="127"/>
    </location>
</feature>
<dbReference type="FunCoup" id="F1A329">
    <property type="interactions" value="937"/>
</dbReference>
<dbReference type="VEuPathDB" id="AmoebaDB:DICPUDRAFT_159024"/>
<feature type="compositionally biased region" description="Basic and acidic residues" evidence="1">
    <location>
        <begin position="54"/>
        <end position="85"/>
    </location>
</feature>
<dbReference type="OMA" id="AITNNIR"/>
<reference evidence="3" key="1">
    <citation type="journal article" date="2011" name="Genome Biol.">
        <title>Comparative genomics of the social amoebae Dictyostelium discoideum and Dictyostelium purpureum.</title>
        <authorList>
            <consortium name="US DOE Joint Genome Institute (JGI-PGF)"/>
            <person name="Sucgang R."/>
            <person name="Kuo A."/>
            <person name="Tian X."/>
            <person name="Salerno W."/>
            <person name="Parikh A."/>
            <person name="Feasley C.L."/>
            <person name="Dalin E."/>
            <person name="Tu H."/>
            <person name="Huang E."/>
            <person name="Barry K."/>
            <person name="Lindquist E."/>
            <person name="Shapiro H."/>
            <person name="Bruce D."/>
            <person name="Schmutz J."/>
            <person name="Salamov A."/>
            <person name="Fey P."/>
            <person name="Gaudet P."/>
            <person name="Anjard C."/>
            <person name="Babu M.M."/>
            <person name="Basu S."/>
            <person name="Bushmanova Y."/>
            <person name="van der Wel H."/>
            <person name="Katoh-Kurasawa M."/>
            <person name="Dinh C."/>
            <person name="Coutinho P.M."/>
            <person name="Saito T."/>
            <person name="Elias M."/>
            <person name="Schaap P."/>
            <person name="Kay R.R."/>
            <person name="Henrissat B."/>
            <person name="Eichinger L."/>
            <person name="Rivero F."/>
            <person name="Putnam N.H."/>
            <person name="West C.M."/>
            <person name="Loomis W.F."/>
            <person name="Chisholm R.L."/>
            <person name="Shaulsky G."/>
            <person name="Strassmann J.E."/>
            <person name="Queller D.C."/>
            <person name="Kuspa A."/>
            <person name="Grigoriev I.V."/>
        </authorList>
    </citation>
    <scope>NUCLEOTIDE SEQUENCE [LARGE SCALE GENOMIC DNA]</scope>
    <source>
        <strain evidence="3">QSDP1</strain>
    </source>
</reference>
<accession>F1A329</accession>
<feature type="region of interest" description="Disordered" evidence="1">
    <location>
        <begin position="108"/>
        <end position="142"/>
    </location>
</feature>
<evidence type="ECO:0000256" key="1">
    <source>
        <dbReference type="SAM" id="MobiDB-lite"/>
    </source>
</evidence>
<sequence>MIVNFTKCFKLNKAITNNIRFLTSSSKQYNSNINNNSNSFYNKRLFSTSNQSDNKNDNDKKENEEKENKQTQNEDSKLKNEDYSKLTEKEKEEKINKYFEEIDKYHKELEENKDEKDENDDGEEMDESKEFPSGLERSSLIVEDDKKNTTHKIVSDSLEISVIDGRAKFMEGNRSIFSFFSFYSSYLPTRNIPLLNPFIHFCKEQCNYIFKNNPFFIVMVHCLNSKLLVTELYNRLNETPIPSNFTKEEFLEESSKALKQIYKLAENQKSLELQKISCIPVTSSLLSIRDVYYTIDRTTGLDFSVQDVSIDNFEFEPIDCKAYYTISEEYLKIEATYKVVSEKYSEQCKENPVTVRANWTTYFRNEADEEIDWKIFGIEFFTDFDPK</sequence>
<evidence type="ECO:0000313" key="3">
    <source>
        <dbReference type="Proteomes" id="UP000001064"/>
    </source>
</evidence>
<organism evidence="2 3">
    <name type="scientific">Dictyostelium purpureum</name>
    <name type="common">Slime mold</name>
    <dbReference type="NCBI Taxonomy" id="5786"/>
    <lineage>
        <taxon>Eukaryota</taxon>
        <taxon>Amoebozoa</taxon>
        <taxon>Evosea</taxon>
        <taxon>Eumycetozoa</taxon>
        <taxon>Dictyostelia</taxon>
        <taxon>Dictyosteliales</taxon>
        <taxon>Dictyosteliaceae</taxon>
        <taxon>Dictyostelium</taxon>
    </lineage>
</organism>
<dbReference type="InParanoid" id="F1A329"/>
<dbReference type="GeneID" id="10505386"/>
<dbReference type="EMBL" id="GL871437">
    <property type="protein sequence ID" value="EGC29400.1"/>
    <property type="molecule type" value="Genomic_DNA"/>
</dbReference>